<evidence type="ECO:0000313" key="2">
    <source>
        <dbReference type="Proteomes" id="UP000199600"/>
    </source>
</evidence>
<accession>A0A1A8XZR5</accession>
<reference evidence="1 2" key="1">
    <citation type="submission" date="2016-06" db="EMBL/GenBank/DDBJ databases">
        <authorList>
            <person name="Kjaerup R.B."/>
            <person name="Dalgaard T.S."/>
            <person name="Juul-Madsen H.R."/>
        </authorList>
    </citation>
    <scope>NUCLEOTIDE SEQUENCE [LARGE SCALE GENOMIC DNA]</scope>
    <source>
        <strain evidence="1">2</strain>
    </source>
</reference>
<proteinExistence type="predicted"/>
<organism evidence="1 2">
    <name type="scientific">Candidatus Propionivibrio aalborgensis</name>
    <dbReference type="NCBI Taxonomy" id="1860101"/>
    <lineage>
        <taxon>Bacteria</taxon>
        <taxon>Pseudomonadati</taxon>
        <taxon>Pseudomonadota</taxon>
        <taxon>Betaproteobacteria</taxon>
        <taxon>Rhodocyclales</taxon>
        <taxon>Rhodocyclaceae</taxon>
        <taxon>Propionivibrio</taxon>
    </lineage>
</organism>
<keyword evidence="2" id="KW-1185">Reference proteome</keyword>
<dbReference type="EMBL" id="FLQY01000348">
    <property type="protein sequence ID" value="SBT10434.1"/>
    <property type="molecule type" value="Genomic_DNA"/>
</dbReference>
<sequence>MISKIEPNCHRGGRAIKRRIPICRARYGVSEPFAPNNNPNPLVPIPPLARRFVGFATRHLPTSYIKSMY</sequence>
<name>A0A1A8XZR5_9RHOO</name>
<protein>
    <submittedName>
        <fullName evidence="1">Uncharacterized protein</fullName>
    </submittedName>
</protein>
<gene>
    <name evidence="1" type="ORF">PROAA_470005</name>
</gene>
<dbReference type="AlphaFoldDB" id="A0A1A8XZR5"/>
<dbReference type="Proteomes" id="UP000199600">
    <property type="component" value="Unassembled WGS sequence"/>
</dbReference>
<evidence type="ECO:0000313" key="1">
    <source>
        <dbReference type="EMBL" id="SBT10434.1"/>
    </source>
</evidence>